<evidence type="ECO:0000259" key="1">
    <source>
        <dbReference type="Pfam" id="PF01872"/>
    </source>
</evidence>
<keyword evidence="3" id="KW-1185">Reference proteome</keyword>
<dbReference type="OrthoDB" id="195113at2"/>
<dbReference type="Pfam" id="PF01872">
    <property type="entry name" value="RibD_C"/>
    <property type="match status" value="1"/>
</dbReference>
<sequence>MKKLIYGINLTIDGCCDHTKGSGDEEIHDYFGNLMKESDVLVYGRKTYQLMVPFWPDIAKDLSGATKSINEFAQAFDSVERIVVFSRTLDKVENGKVNVVSADLKEEIIKLKQGEGKNILLGGVDLPSQMLALDLIDEYHFVIQPSIVGEGRRLFDNVTLLEKLPLKLIETKLFKSGAVALHYVRDDRHK</sequence>
<dbReference type="SUPFAM" id="SSF53597">
    <property type="entry name" value="Dihydrofolate reductase-like"/>
    <property type="match status" value="1"/>
</dbReference>
<dbReference type="InterPro" id="IPR024072">
    <property type="entry name" value="DHFR-like_dom_sf"/>
</dbReference>
<dbReference type="InterPro" id="IPR050765">
    <property type="entry name" value="Riboflavin_Biosynth_HTPR"/>
</dbReference>
<dbReference type="GO" id="GO:0009231">
    <property type="term" value="P:riboflavin biosynthetic process"/>
    <property type="evidence" value="ECO:0007669"/>
    <property type="project" value="InterPro"/>
</dbReference>
<dbReference type="PANTHER" id="PTHR38011:SF11">
    <property type="entry name" value="2,5-DIAMINO-6-RIBOSYLAMINO-4(3H)-PYRIMIDINONE 5'-PHOSPHATE REDUCTASE"/>
    <property type="match status" value="1"/>
</dbReference>
<evidence type="ECO:0000313" key="3">
    <source>
        <dbReference type="Proteomes" id="UP000249819"/>
    </source>
</evidence>
<proteinExistence type="predicted"/>
<gene>
    <name evidence="2" type="ORF">CLV59_1158</name>
</gene>
<organism evidence="2 3">
    <name type="scientific">Chitinophaga dinghuensis</name>
    <dbReference type="NCBI Taxonomy" id="1539050"/>
    <lineage>
        <taxon>Bacteria</taxon>
        <taxon>Pseudomonadati</taxon>
        <taxon>Bacteroidota</taxon>
        <taxon>Chitinophagia</taxon>
        <taxon>Chitinophagales</taxon>
        <taxon>Chitinophagaceae</taxon>
        <taxon>Chitinophaga</taxon>
    </lineage>
</organism>
<accession>A0A327VGS2</accession>
<protein>
    <submittedName>
        <fullName evidence="2">Dihydrofolate reductase</fullName>
    </submittedName>
</protein>
<feature type="domain" description="Bacterial bifunctional deaminase-reductase C-terminal" evidence="1">
    <location>
        <begin position="3"/>
        <end position="177"/>
    </location>
</feature>
<dbReference type="GO" id="GO:0008703">
    <property type="term" value="F:5-amino-6-(5-phosphoribosylamino)uracil reductase activity"/>
    <property type="evidence" value="ECO:0007669"/>
    <property type="project" value="InterPro"/>
</dbReference>
<dbReference type="RefSeq" id="WP_111595541.1">
    <property type="nucleotide sequence ID" value="NZ_QLMA01000015.1"/>
</dbReference>
<name>A0A327VGS2_9BACT</name>
<evidence type="ECO:0000313" key="2">
    <source>
        <dbReference type="EMBL" id="RAJ72784.1"/>
    </source>
</evidence>
<dbReference type="Proteomes" id="UP000249819">
    <property type="component" value="Unassembled WGS sequence"/>
</dbReference>
<dbReference type="Gene3D" id="3.40.430.10">
    <property type="entry name" value="Dihydrofolate Reductase, subunit A"/>
    <property type="match status" value="1"/>
</dbReference>
<dbReference type="InterPro" id="IPR002734">
    <property type="entry name" value="RibDG_C"/>
</dbReference>
<dbReference type="AlphaFoldDB" id="A0A327VGS2"/>
<dbReference type="PANTHER" id="PTHR38011">
    <property type="entry name" value="DIHYDROFOLATE REDUCTASE FAMILY PROTEIN (AFU_ORTHOLOGUE AFUA_8G06820)"/>
    <property type="match status" value="1"/>
</dbReference>
<reference evidence="2 3" key="1">
    <citation type="submission" date="2018-06" db="EMBL/GenBank/DDBJ databases">
        <title>Genomic Encyclopedia of Archaeal and Bacterial Type Strains, Phase II (KMG-II): from individual species to whole genera.</title>
        <authorList>
            <person name="Goeker M."/>
        </authorList>
    </citation>
    <scope>NUCLEOTIDE SEQUENCE [LARGE SCALE GENOMIC DNA]</scope>
    <source>
        <strain evidence="2 3">DSM 29821</strain>
    </source>
</reference>
<comment type="caution">
    <text evidence="2">The sequence shown here is derived from an EMBL/GenBank/DDBJ whole genome shotgun (WGS) entry which is preliminary data.</text>
</comment>
<dbReference type="EMBL" id="QLMA01000015">
    <property type="protein sequence ID" value="RAJ72784.1"/>
    <property type="molecule type" value="Genomic_DNA"/>
</dbReference>